<proteinExistence type="predicted"/>
<name>A0A3A9YIE4_9ACTN</name>
<evidence type="ECO:0000313" key="3">
    <source>
        <dbReference type="Proteomes" id="UP000271548"/>
    </source>
</evidence>
<dbReference type="AlphaFoldDB" id="A0A3A9YIE4"/>
<reference evidence="3 4" key="1">
    <citation type="submission" date="2018-09" db="EMBL/GenBank/DDBJ databases">
        <title>Micromonospora sp. nov. MS1-9, isolated from a root of Musa sp.</title>
        <authorList>
            <person name="Kuncharoen N."/>
            <person name="Kudo T."/>
            <person name="Ohkuma M."/>
            <person name="Yuki M."/>
            <person name="Tanasupawat S."/>
        </authorList>
    </citation>
    <scope>NUCLEOTIDE SEQUENCE [LARGE SCALE GENOMIC DNA]</scope>
    <source>
        <strain evidence="2 4">MS1-9</strain>
        <strain evidence="1 3">NGC1-4</strain>
    </source>
</reference>
<accession>A0A3A9YIE4</accession>
<gene>
    <name evidence="2" type="ORF">D7044_12995</name>
    <name evidence="1" type="ORF">D7147_09350</name>
</gene>
<dbReference type="OrthoDB" id="3394759at2"/>
<evidence type="ECO:0000313" key="2">
    <source>
        <dbReference type="EMBL" id="RKN32186.1"/>
    </source>
</evidence>
<sequence>MTYQYERDLHLTHDPARGYWNFVLHIEPPIGPGSALNAAQRFDPAGSRYAAEWLERLVPCDADALHVTLVGPKDAPNLWHPCVRDDPDSPSAVSGDGCACWQTYRDPLTWLPVAAHHHRTVGGDHESWQHLTYAPLALAAGERLDALIIDREADLVWVRSDRGNLHLLPETQGAGYSVGYGGGGPTELARMIEKIVRSEGADVTPGTPAELPNRRVYGWISSKAADRTQELTLDQLKLLCHTGSVA</sequence>
<dbReference type="Proteomes" id="UP000271548">
    <property type="component" value="Unassembled WGS sequence"/>
</dbReference>
<evidence type="ECO:0000313" key="1">
    <source>
        <dbReference type="EMBL" id="RKN21001.1"/>
    </source>
</evidence>
<protein>
    <submittedName>
        <fullName evidence="2">Uncharacterized protein</fullName>
    </submittedName>
</protein>
<comment type="caution">
    <text evidence="2">The sequence shown here is derived from an EMBL/GenBank/DDBJ whole genome shotgun (WGS) entry which is preliminary data.</text>
</comment>
<evidence type="ECO:0000313" key="4">
    <source>
        <dbReference type="Proteomes" id="UP000275865"/>
    </source>
</evidence>
<keyword evidence="3" id="KW-1185">Reference proteome</keyword>
<organism evidence="2 4">
    <name type="scientific">Micromonospora musae</name>
    <dbReference type="NCBI Taxonomy" id="1894970"/>
    <lineage>
        <taxon>Bacteria</taxon>
        <taxon>Bacillati</taxon>
        <taxon>Actinomycetota</taxon>
        <taxon>Actinomycetes</taxon>
        <taxon>Micromonosporales</taxon>
        <taxon>Micromonosporaceae</taxon>
        <taxon>Micromonospora</taxon>
    </lineage>
</organism>
<dbReference type="Proteomes" id="UP000275865">
    <property type="component" value="Unassembled WGS sequence"/>
</dbReference>
<dbReference type="EMBL" id="RAZS01000003">
    <property type="protein sequence ID" value="RKN21001.1"/>
    <property type="molecule type" value="Genomic_DNA"/>
</dbReference>
<dbReference type="RefSeq" id="WP_120675770.1">
    <property type="nucleotide sequence ID" value="NZ_RAZS01000003.1"/>
</dbReference>
<dbReference type="EMBL" id="RAZT01000006">
    <property type="protein sequence ID" value="RKN32186.1"/>
    <property type="molecule type" value="Genomic_DNA"/>
</dbReference>